<dbReference type="SUPFAM" id="SSF50129">
    <property type="entry name" value="GroES-like"/>
    <property type="match status" value="1"/>
</dbReference>
<dbReference type="InterPro" id="IPR011032">
    <property type="entry name" value="GroES-like_sf"/>
</dbReference>
<keyword evidence="4" id="KW-1185">Reference proteome</keyword>
<proteinExistence type="predicted"/>
<dbReference type="InterPro" id="IPR036291">
    <property type="entry name" value="NAD(P)-bd_dom_sf"/>
</dbReference>
<dbReference type="Pfam" id="PF16884">
    <property type="entry name" value="ADH_N_2"/>
    <property type="match status" value="1"/>
</dbReference>
<gene>
    <name evidence="3" type="ORF">SAMN05216193_105208</name>
</gene>
<accession>A0A1H0EKH7</accession>
<organism evidence="3 4">
    <name type="scientific">Pseudomonas jinjuensis</name>
    <dbReference type="NCBI Taxonomy" id="198616"/>
    <lineage>
        <taxon>Bacteria</taxon>
        <taxon>Pseudomonadati</taxon>
        <taxon>Pseudomonadota</taxon>
        <taxon>Gammaproteobacteria</taxon>
        <taxon>Pseudomonadales</taxon>
        <taxon>Pseudomonadaceae</taxon>
        <taxon>Pseudomonas</taxon>
    </lineage>
</organism>
<dbReference type="SUPFAM" id="SSF51735">
    <property type="entry name" value="NAD(P)-binding Rossmann-fold domains"/>
    <property type="match status" value="1"/>
</dbReference>
<dbReference type="InterPro" id="IPR020843">
    <property type="entry name" value="ER"/>
</dbReference>
<reference evidence="3" key="1">
    <citation type="submission" date="2016-10" db="EMBL/GenBank/DDBJ databases">
        <authorList>
            <person name="de Groot N.N."/>
        </authorList>
    </citation>
    <scope>NUCLEOTIDE SEQUENCE [LARGE SCALE GENOMIC DNA]</scope>
    <source>
        <strain evidence="3">JCM 21621</strain>
    </source>
</reference>
<dbReference type="Gene3D" id="3.90.180.10">
    <property type="entry name" value="Medium-chain alcohol dehydrogenases, catalytic domain"/>
    <property type="match status" value="1"/>
</dbReference>
<dbReference type="CDD" id="cd05288">
    <property type="entry name" value="PGDH"/>
    <property type="match status" value="1"/>
</dbReference>
<dbReference type="PANTHER" id="PTHR43205:SF7">
    <property type="entry name" value="PROSTAGLANDIN REDUCTASE 1"/>
    <property type="match status" value="1"/>
</dbReference>
<dbReference type="PANTHER" id="PTHR43205">
    <property type="entry name" value="PROSTAGLANDIN REDUCTASE"/>
    <property type="match status" value="1"/>
</dbReference>
<protein>
    <recommendedName>
        <fullName evidence="2">Enoyl reductase (ER) domain-containing protein</fullName>
    </recommendedName>
</protein>
<dbReference type="Proteomes" id="UP000242957">
    <property type="component" value="Unassembled WGS sequence"/>
</dbReference>
<dbReference type="AlphaFoldDB" id="A0A1H0EKH7"/>
<feature type="domain" description="Enoyl reductase (ER)" evidence="2">
    <location>
        <begin position="20"/>
        <end position="335"/>
    </location>
</feature>
<evidence type="ECO:0000259" key="2">
    <source>
        <dbReference type="SMART" id="SM00829"/>
    </source>
</evidence>
<dbReference type="FunFam" id="3.40.50.720:FF:000121">
    <property type="entry name" value="Prostaglandin reductase 2"/>
    <property type="match status" value="1"/>
</dbReference>
<dbReference type="InterPro" id="IPR013149">
    <property type="entry name" value="ADH-like_C"/>
</dbReference>
<evidence type="ECO:0000256" key="1">
    <source>
        <dbReference type="ARBA" id="ARBA00023002"/>
    </source>
</evidence>
<keyword evidence="1" id="KW-0560">Oxidoreductase</keyword>
<dbReference type="OrthoDB" id="9805663at2"/>
<dbReference type="RefSeq" id="WP_084310530.1">
    <property type="nucleotide sequence ID" value="NZ_FNIJ01000005.1"/>
</dbReference>
<dbReference type="STRING" id="198616.SAMN05216193_105208"/>
<dbReference type="InterPro" id="IPR045010">
    <property type="entry name" value="MDR_fam"/>
</dbReference>
<dbReference type="InterPro" id="IPR041694">
    <property type="entry name" value="ADH_N_2"/>
</dbReference>
<dbReference type="SMART" id="SM00829">
    <property type="entry name" value="PKS_ER"/>
    <property type="match status" value="1"/>
</dbReference>
<dbReference type="GO" id="GO:0016628">
    <property type="term" value="F:oxidoreductase activity, acting on the CH-CH group of donors, NAD or NADP as acceptor"/>
    <property type="evidence" value="ECO:0007669"/>
    <property type="project" value="InterPro"/>
</dbReference>
<sequence length="339" mass="37051">MPESKSNRQLVLQRRPQGVATHDDVQLREAPIGRPGENQILVRNHYLSIDPAIRDWMSERPSYLPSIVLGDPVRSTVIGEVIESRHPKFKPGQLAVGIGGWEDYSVADGDAFGPVELQEGDEEQHYLSIYGAVGMTPYFGLIDAGKPQPGQTVLVSAAAGAVGSLVGQIARIKGCRAVGIAGSEEKCRWIVEELGFDAAINYRTTKDMVAAIGEACPQGVDVYFDNVGGEILDATLLNLNKDARVVFCGAISSYNSTQPVPGPFNFWQILARSATVEGYLVSDYLDRFPEGIAQMRQWVGEGRIRFREQVVDGLENTLDAFNLLFEGRNEGKLLVRLTG</sequence>
<dbReference type="Gene3D" id="3.40.50.720">
    <property type="entry name" value="NAD(P)-binding Rossmann-like Domain"/>
    <property type="match status" value="1"/>
</dbReference>
<dbReference type="EMBL" id="FNIJ01000005">
    <property type="protein sequence ID" value="SDN82806.1"/>
    <property type="molecule type" value="Genomic_DNA"/>
</dbReference>
<name>A0A1H0EKH7_9PSED</name>
<dbReference type="Pfam" id="PF00107">
    <property type="entry name" value="ADH_zinc_N"/>
    <property type="match status" value="1"/>
</dbReference>
<evidence type="ECO:0000313" key="4">
    <source>
        <dbReference type="Proteomes" id="UP000242957"/>
    </source>
</evidence>
<evidence type="ECO:0000313" key="3">
    <source>
        <dbReference type="EMBL" id="SDN82806.1"/>
    </source>
</evidence>